<dbReference type="InterPro" id="IPR016161">
    <property type="entry name" value="Ald_DH/histidinol_DH"/>
</dbReference>
<proteinExistence type="inferred from homology"/>
<evidence type="ECO:0000256" key="2">
    <source>
        <dbReference type="PROSITE-ProRule" id="PRU10007"/>
    </source>
</evidence>
<dbReference type="EMBL" id="JBHSDU010000010">
    <property type="protein sequence ID" value="MFC4311771.1"/>
    <property type="molecule type" value="Genomic_DNA"/>
</dbReference>
<dbReference type="CDD" id="cd07106">
    <property type="entry name" value="ALDH_AldA-AAD23400"/>
    <property type="match status" value="1"/>
</dbReference>
<dbReference type="InterPro" id="IPR016163">
    <property type="entry name" value="Ald_DH_C"/>
</dbReference>
<dbReference type="PANTHER" id="PTHR11699">
    <property type="entry name" value="ALDEHYDE DEHYDROGENASE-RELATED"/>
    <property type="match status" value="1"/>
</dbReference>
<protein>
    <submittedName>
        <fullName evidence="5">Aldehyde dehydrogenase family protein</fullName>
    </submittedName>
</protein>
<dbReference type="InterPro" id="IPR029510">
    <property type="entry name" value="Ald_DH_CS_GLU"/>
</dbReference>
<dbReference type="InterPro" id="IPR015590">
    <property type="entry name" value="Aldehyde_DH_dom"/>
</dbReference>
<dbReference type="PROSITE" id="PS00687">
    <property type="entry name" value="ALDEHYDE_DEHYDR_GLU"/>
    <property type="match status" value="1"/>
</dbReference>
<feature type="domain" description="Aldehyde dehydrogenase" evidence="4">
    <location>
        <begin position="18"/>
        <end position="463"/>
    </location>
</feature>
<dbReference type="Gene3D" id="3.40.605.10">
    <property type="entry name" value="Aldehyde Dehydrogenase, Chain A, domain 1"/>
    <property type="match status" value="1"/>
</dbReference>
<comment type="caution">
    <text evidence="5">The sequence shown here is derived from an EMBL/GenBank/DDBJ whole genome shotgun (WGS) entry which is preliminary data.</text>
</comment>
<organism evidence="5 6">
    <name type="scientific">Steroidobacter flavus</name>
    <dbReference type="NCBI Taxonomy" id="1842136"/>
    <lineage>
        <taxon>Bacteria</taxon>
        <taxon>Pseudomonadati</taxon>
        <taxon>Pseudomonadota</taxon>
        <taxon>Gammaproteobacteria</taxon>
        <taxon>Steroidobacterales</taxon>
        <taxon>Steroidobacteraceae</taxon>
        <taxon>Steroidobacter</taxon>
    </lineage>
</organism>
<keyword evidence="1 3" id="KW-0560">Oxidoreductase</keyword>
<dbReference type="Pfam" id="PF00171">
    <property type="entry name" value="Aldedh"/>
    <property type="match status" value="1"/>
</dbReference>
<dbReference type="RefSeq" id="WP_380600606.1">
    <property type="nucleotide sequence ID" value="NZ_JBHSDU010000010.1"/>
</dbReference>
<gene>
    <name evidence="5" type="ORF">ACFPN2_21990</name>
</gene>
<dbReference type="Gene3D" id="3.40.309.10">
    <property type="entry name" value="Aldehyde Dehydrogenase, Chain A, domain 2"/>
    <property type="match status" value="1"/>
</dbReference>
<sequence>MQASLTHTIDGRPVEAVEFFDVINPATASVFAQAPEASRAQLDLAVEVARRAFERWRAVPTASRRKILSGFAAAIRAETQILAPLLTREQGKPLAAAVREIESTAARIEGLLAFELTPETLRDDERGRVVLDYQPMGVVGAIAPWNSPLLLATQIAAQALVTGNSVVVKPSPFTPLATLRLGEIAARTLPPGLFNTLSGGNELGRWMTEHAGIDKIGFVGSVATGKRVLASAAASNLKRVSLELGGNDAAIVLADADVDSIAPKLFSGAFANSGQRCMAIKRVLVHESLIDRLGAALAQLAKQAKVGDGFEPGVELGPVQNRPQFERVLGLIDDALSRGGRALAGGAALNRAGYFIAPTIVTGVAEGTPLVDEEQFGPVLPLLTFTHVDEAVARANATRFGLGASVWSGDPERAADIAHRLEAGTVWINSHGGSLPEIPFGGCKESGIGRGMGLMGLKSYVEPRVSYLP</sequence>
<dbReference type="InterPro" id="IPR016162">
    <property type="entry name" value="Ald_DH_N"/>
</dbReference>
<dbReference type="PROSITE" id="PS00070">
    <property type="entry name" value="ALDEHYDE_DEHYDR_CYS"/>
    <property type="match status" value="1"/>
</dbReference>
<evidence type="ECO:0000259" key="4">
    <source>
        <dbReference type="Pfam" id="PF00171"/>
    </source>
</evidence>
<evidence type="ECO:0000313" key="5">
    <source>
        <dbReference type="EMBL" id="MFC4311771.1"/>
    </source>
</evidence>
<dbReference type="InterPro" id="IPR044086">
    <property type="entry name" value="LUC3-like"/>
</dbReference>
<dbReference type="InterPro" id="IPR016160">
    <property type="entry name" value="Ald_DH_CS_CYS"/>
</dbReference>
<comment type="similarity">
    <text evidence="3">Belongs to the aldehyde dehydrogenase family.</text>
</comment>
<dbReference type="Proteomes" id="UP001595904">
    <property type="component" value="Unassembled WGS sequence"/>
</dbReference>
<name>A0ABV8SW59_9GAMM</name>
<keyword evidence="6" id="KW-1185">Reference proteome</keyword>
<evidence type="ECO:0000256" key="3">
    <source>
        <dbReference type="RuleBase" id="RU003345"/>
    </source>
</evidence>
<reference evidence="6" key="1">
    <citation type="journal article" date="2019" name="Int. J. Syst. Evol. Microbiol.">
        <title>The Global Catalogue of Microorganisms (GCM) 10K type strain sequencing project: providing services to taxonomists for standard genome sequencing and annotation.</title>
        <authorList>
            <consortium name="The Broad Institute Genomics Platform"/>
            <consortium name="The Broad Institute Genome Sequencing Center for Infectious Disease"/>
            <person name="Wu L."/>
            <person name="Ma J."/>
        </authorList>
    </citation>
    <scope>NUCLEOTIDE SEQUENCE [LARGE SCALE GENOMIC DNA]</scope>
    <source>
        <strain evidence="6">CGMCC 1.10759</strain>
    </source>
</reference>
<evidence type="ECO:0000313" key="6">
    <source>
        <dbReference type="Proteomes" id="UP001595904"/>
    </source>
</evidence>
<feature type="active site" evidence="2">
    <location>
        <position position="243"/>
    </location>
</feature>
<accession>A0ABV8SW59</accession>
<dbReference type="SUPFAM" id="SSF53720">
    <property type="entry name" value="ALDH-like"/>
    <property type="match status" value="1"/>
</dbReference>
<evidence type="ECO:0000256" key="1">
    <source>
        <dbReference type="ARBA" id="ARBA00023002"/>
    </source>
</evidence>